<dbReference type="Proteomes" id="UP000236248">
    <property type="component" value="Chromosome NCAV"/>
</dbReference>
<dbReference type="KEGG" id="ncv:NCAV_0094"/>
<organism evidence="10 11">
    <name type="scientific">Candidatus Nitrosocaldus cavascurensis</name>
    <dbReference type="NCBI Taxonomy" id="2058097"/>
    <lineage>
        <taxon>Archaea</taxon>
        <taxon>Nitrososphaerota</taxon>
        <taxon>Nitrososphaeria</taxon>
        <taxon>Candidatus Nitrosocaldales</taxon>
        <taxon>Candidatus Nitrosocaldaceae</taxon>
        <taxon>Candidatus Nitrosocaldus</taxon>
    </lineage>
</organism>
<dbReference type="GeneID" id="41594199"/>
<evidence type="ECO:0000256" key="4">
    <source>
        <dbReference type="ARBA" id="ARBA00045299"/>
    </source>
</evidence>
<comment type="function">
    <text evidence="4">Component of a hydro-lyase that catalyzes the dehydration of mevalonate 5-phosphate (MVA5P) to form trans-anhydromevalonate 5-phosphate (tAHMP). Involved in the archaeal mevalonate (MVA) pathway, which provides fundamental precursors for isoprenoid biosynthesis, such as isopentenyl diphosphate (IPP) and dimethylallyl diphosphate (DMAPP).</text>
</comment>
<reference evidence="11" key="1">
    <citation type="submission" date="2018-01" db="EMBL/GenBank/DDBJ databases">
        <authorList>
            <person name="Kerou L M."/>
        </authorList>
    </citation>
    <scope>NUCLEOTIDE SEQUENCE [LARGE SCALE GENOMIC DNA]</scope>
    <source>
        <strain evidence="11">SCU2</strain>
    </source>
</reference>
<dbReference type="Pfam" id="PF04412">
    <property type="entry name" value="AcnX"/>
    <property type="match status" value="1"/>
</dbReference>
<name>A0A2K5ANS7_9ARCH</name>
<proteinExistence type="inferred from homology"/>
<keyword evidence="2" id="KW-0456">Lyase</keyword>
<gene>
    <name evidence="10" type="ORF">NCAV_0094</name>
</gene>
<dbReference type="AlphaFoldDB" id="A0A2K5ANS7"/>
<evidence type="ECO:0000313" key="10">
    <source>
        <dbReference type="EMBL" id="SPC33294.1"/>
    </source>
</evidence>
<evidence type="ECO:0000256" key="2">
    <source>
        <dbReference type="ARBA" id="ARBA00023239"/>
    </source>
</evidence>
<keyword evidence="11" id="KW-1185">Reference proteome</keyword>
<evidence type="ECO:0000256" key="3">
    <source>
        <dbReference type="ARBA" id="ARBA00045120"/>
    </source>
</evidence>
<evidence type="ECO:0000313" key="11">
    <source>
        <dbReference type="Proteomes" id="UP000236248"/>
    </source>
</evidence>
<dbReference type="EC" id="4.2.1.182" evidence="7"/>
<keyword evidence="1" id="KW-0408">Iron</keyword>
<evidence type="ECO:0000256" key="5">
    <source>
        <dbReference type="ARBA" id="ARBA00046333"/>
    </source>
</evidence>
<sequence>MHMQLSKEEEDALDGKYGDALAVAYRILFAIGNAMDADRLVPVRWAHISGVNYNTIGDAGLAFLERISKDALANNVKAKVMSTLNPMGYDPVKGYDDDRFVEKQERIRKAYEAMGIIGSYTCIPYEVFPIPARGEHVSFAESNAAIYANSMLGLVTNKESALSALASALTGKTPYSGLRVEEARTARTMIDVKHDIKDEVDAALLGYFAGKVNEQCISFRFSSVHDKGSSSSIGVDGRARINAKALCSALGTSGSAGMFIITETATAYSTDDGTKHRIEYTTRDAIMVKDELSDEDDGDAIVFGSPQLGLNELGMLASMLKGKRFKKRCLLFCARCVYEEAKRIGYMDAIERAGAEVYSDCCSCLTPLISRDEVDSVITNSVKAAYYLKNWNRVGVCLKSMRAIVGDECYDV</sequence>
<evidence type="ECO:0000256" key="6">
    <source>
        <dbReference type="ARBA" id="ARBA00046520"/>
    </source>
</evidence>
<comment type="catalytic activity">
    <reaction evidence="3">
        <text>(R)-5-phosphomevalonate = (2E)-3-methyl-5-phosphooxypent-2-enoate + H2O</text>
        <dbReference type="Rhea" id="RHEA:78975"/>
        <dbReference type="ChEBI" id="CHEBI:15377"/>
        <dbReference type="ChEBI" id="CHEBI:58146"/>
        <dbReference type="ChEBI" id="CHEBI:229665"/>
        <dbReference type="EC" id="4.2.1.182"/>
    </reaction>
    <physiologicalReaction direction="left-to-right" evidence="3">
        <dbReference type="Rhea" id="RHEA:78976"/>
    </physiologicalReaction>
</comment>
<protein>
    <recommendedName>
        <fullName evidence="8">Phosphomevalonate dehydratase large subunit</fullName>
        <ecNumber evidence="7">4.2.1.182</ecNumber>
    </recommendedName>
</protein>
<dbReference type="PANTHER" id="PTHR36577:SF3">
    <property type="entry name" value="DUF521 DOMAIN PROTEIN (AFU_ORTHOLOGUE AFUA_6G00490)"/>
    <property type="match status" value="1"/>
</dbReference>
<evidence type="ECO:0000256" key="1">
    <source>
        <dbReference type="ARBA" id="ARBA00023004"/>
    </source>
</evidence>
<dbReference type="GO" id="GO:0016829">
    <property type="term" value="F:lyase activity"/>
    <property type="evidence" value="ECO:0007669"/>
    <property type="project" value="UniProtKB-KW"/>
</dbReference>
<comment type="similarity">
    <text evidence="5">Belongs to the AcnX type II large subunit family.</text>
</comment>
<evidence type="ECO:0000259" key="9">
    <source>
        <dbReference type="Pfam" id="PF04412"/>
    </source>
</evidence>
<comment type="subunit">
    <text evidence="6">Heterodimer composed of a large subunit (PMDh-L) and a small subunit (PMDh-S).</text>
</comment>
<dbReference type="RefSeq" id="WP_197706641.1">
    <property type="nucleotide sequence ID" value="NZ_LT981265.1"/>
</dbReference>
<evidence type="ECO:0000256" key="8">
    <source>
        <dbReference type="ARBA" id="ARBA00047196"/>
    </source>
</evidence>
<dbReference type="PANTHER" id="PTHR36577">
    <property type="entry name" value="DUF521 DOMAIN PROTEIN (AFU_ORTHOLOGUE AFUA_6G00490)"/>
    <property type="match status" value="1"/>
</dbReference>
<evidence type="ECO:0000256" key="7">
    <source>
        <dbReference type="ARBA" id="ARBA00047176"/>
    </source>
</evidence>
<dbReference type="EMBL" id="LT981265">
    <property type="protein sequence ID" value="SPC33294.1"/>
    <property type="molecule type" value="Genomic_DNA"/>
</dbReference>
<dbReference type="InterPro" id="IPR007506">
    <property type="entry name" value="PMDh-L-like_dom"/>
</dbReference>
<accession>A0A2K5ANS7</accession>
<feature type="domain" description="Phosphomevalonate dehydratase large subunit-like" evidence="9">
    <location>
        <begin position="3"/>
        <end position="405"/>
    </location>
</feature>